<dbReference type="GO" id="GO:0019432">
    <property type="term" value="P:triglyceride biosynthetic process"/>
    <property type="evidence" value="ECO:0007669"/>
    <property type="project" value="TreeGrafter"/>
</dbReference>
<gene>
    <name evidence="15" type="ORF">BST11_15650</name>
    <name evidence="14" type="ORF">H7K38_11210</name>
</gene>
<dbReference type="EMBL" id="MVHD01000026">
    <property type="protein sequence ID" value="OQZ89886.1"/>
    <property type="molecule type" value="Genomic_DNA"/>
</dbReference>
<evidence type="ECO:0000313" key="15">
    <source>
        <dbReference type="EMBL" id="OQZ89886.1"/>
    </source>
</evidence>
<dbReference type="InterPro" id="IPR004255">
    <property type="entry name" value="O-acyltransferase_WSD1_N"/>
</dbReference>
<dbReference type="GO" id="GO:0001666">
    <property type="term" value="P:response to hypoxia"/>
    <property type="evidence" value="ECO:0007669"/>
    <property type="project" value="TreeGrafter"/>
</dbReference>
<dbReference type="Proteomes" id="UP001141650">
    <property type="component" value="Unassembled WGS sequence"/>
</dbReference>
<evidence type="ECO:0000256" key="10">
    <source>
        <dbReference type="ARBA" id="ARBA00048109"/>
    </source>
</evidence>
<evidence type="ECO:0000259" key="13">
    <source>
        <dbReference type="Pfam" id="PF06974"/>
    </source>
</evidence>
<dbReference type="Gene3D" id="3.30.559.10">
    <property type="entry name" value="Chloramphenicol acetyltransferase-like domain"/>
    <property type="match status" value="1"/>
</dbReference>
<feature type="domain" description="O-acyltransferase WSD1 C-terminal" evidence="13">
    <location>
        <begin position="308"/>
        <end position="450"/>
    </location>
</feature>
<dbReference type="SUPFAM" id="SSF52777">
    <property type="entry name" value="CoA-dependent acyltransferases"/>
    <property type="match status" value="2"/>
</dbReference>
<keyword evidence="9 11" id="KW-0012">Acyltransferase</keyword>
<accession>A0AA41XQ52</accession>
<evidence type="ECO:0000313" key="16">
    <source>
        <dbReference type="Proteomes" id="UP000192319"/>
    </source>
</evidence>
<reference evidence="14" key="2">
    <citation type="submission" date="2020-07" db="EMBL/GenBank/DDBJ databases">
        <authorList>
            <person name="Pettersson B.M.F."/>
            <person name="Behra P.R.K."/>
            <person name="Ramesh M."/>
            <person name="Das S."/>
            <person name="Dasgupta S."/>
            <person name="Kirsebom L.A."/>
        </authorList>
    </citation>
    <scope>NUCLEOTIDE SEQUENCE</scope>
    <source>
        <strain evidence="14">CCUG 55640</strain>
    </source>
</reference>
<evidence type="ECO:0000256" key="2">
    <source>
        <dbReference type="ARBA" id="ARBA00005189"/>
    </source>
</evidence>
<dbReference type="GO" id="GO:0005886">
    <property type="term" value="C:plasma membrane"/>
    <property type="evidence" value="ECO:0007669"/>
    <property type="project" value="TreeGrafter"/>
</dbReference>
<dbReference type="EMBL" id="JACKVH010000012">
    <property type="protein sequence ID" value="MCV7379219.1"/>
    <property type="molecule type" value="Genomic_DNA"/>
</dbReference>
<evidence type="ECO:0000256" key="8">
    <source>
        <dbReference type="ARBA" id="ARBA00023098"/>
    </source>
</evidence>
<dbReference type="InterPro" id="IPR023213">
    <property type="entry name" value="CAT-like_dom_sf"/>
</dbReference>
<keyword evidence="8 11" id="KW-0443">Lipid metabolism</keyword>
<evidence type="ECO:0000256" key="5">
    <source>
        <dbReference type="ARBA" id="ARBA00022516"/>
    </source>
</evidence>
<keyword evidence="7 11" id="KW-0319">Glycerol metabolism</keyword>
<dbReference type="GO" id="GO:0051701">
    <property type="term" value="P:biological process involved in interaction with host"/>
    <property type="evidence" value="ECO:0007669"/>
    <property type="project" value="TreeGrafter"/>
</dbReference>
<evidence type="ECO:0000313" key="17">
    <source>
        <dbReference type="Proteomes" id="UP001141650"/>
    </source>
</evidence>
<dbReference type="InterPro" id="IPR045034">
    <property type="entry name" value="O-acyltransferase_WSD1-like"/>
</dbReference>
<dbReference type="PANTHER" id="PTHR31650">
    <property type="entry name" value="O-ACYLTRANSFERASE (WSD1-LIKE) FAMILY PROTEIN"/>
    <property type="match status" value="1"/>
</dbReference>
<evidence type="ECO:0000256" key="9">
    <source>
        <dbReference type="ARBA" id="ARBA00023315"/>
    </source>
</evidence>
<evidence type="ECO:0000256" key="11">
    <source>
        <dbReference type="RuleBase" id="RU361241"/>
    </source>
</evidence>
<dbReference type="AlphaFoldDB" id="A0AA41XQ52"/>
<evidence type="ECO:0000256" key="4">
    <source>
        <dbReference type="ARBA" id="ARBA00013244"/>
    </source>
</evidence>
<evidence type="ECO:0000259" key="12">
    <source>
        <dbReference type="Pfam" id="PF03007"/>
    </source>
</evidence>
<dbReference type="Pfam" id="PF03007">
    <property type="entry name" value="WS_DGAT_cat"/>
    <property type="match status" value="1"/>
</dbReference>
<evidence type="ECO:0000256" key="1">
    <source>
        <dbReference type="ARBA" id="ARBA00004771"/>
    </source>
</evidence>
<feature type="domain" description="O-acyltransferase WSD1-like N-terminal" evidence="12">
    <location>
        <begin position="4"/>
        <end position="265"/>
    </location>
</feature>
<evidence type="ECO:0000256" key="6">
    <source>
        <dbReference type="ARBA" id="ARBA00022679"/>
    </source>
</evidence>
<comment type="caution">
    <text evidence="14">The sequence shown here is derived from an EMBL/GenBank/DDBJ whole genome shotgun (WGS) entry which is preliminary data.</text>
</comment>
<dbReference type="InterPro" id="IPR014292">
    <property type="entry name" value="Acyl_transf_WS/DGAT"/>
</dbReference>
<reference evidence="14" key="3">
    <citation type="journal article" date="2022" name="BMC Genomics">
        <title>Comparative genome analysis of mycobacteria focusing on tRNA and non-coding RNA.</title>
        <authorList>
            <person name="Behra P.R.K."/>
            <person name="Pettersson B.M.F."/>
            <person name="Ramesh M."/>
            <person name="Das S."/>
            <person name="Dasgupta S."/>
            <person name="Kirsebom L.A."/>
        </authorList>
    </citation>
    <scope>NUCLEOTIDE SEQUENCE</scope>
    <source>
        <strain evidence="14">CCUG 55640</strain>
    </source>
</reference>
<comment type="similarity">
    <text evidence="3 11">Belongs to the long-chain O-acyltransferase family.</text>
</comment>
<keyword evidence="6 11" id="KW-0808">Transferase</keyword>
<comment type="catalytic activity">
    <reaction evidence="10 11">
        <text>an acyl-CoA + a 1,2-diacyl-sn-glycerol = a triacyl-sn-glycerol + CoA</text>
        <dbReference type="Rhea" id="RHEA:10868"/>
        <dbReference type="ChEBI" id="CHEBI:17815"/>
        <dbReference type="ChEBI" id="CHEBI:57287"/>
        <dbReference type="ChEBI" id="CHEBI:58342"/>
        <dbReference type="ChEBI" id="CHEBI:64615"/>
        <dbReference type="EC" id="2.3.1.20"/>
    </reaction>
</comment>
<dbReference type="NCBIfam" id="TIGR02946">
    <property type="entry name" value="acyl_WS_DGAT"/>
    <property type="match status" value="1"/>
</dbReference>
<comment type="pathway">
    <text evidence="2">Lipid metabolism.</text>
</comment>
<dbReference type="GO" id="GO:0071731">
    <property type="term" value="P:response to nitric oxide"/>
    <property type="evidence" value="ECO:0007669"/>
    <property type="project" value="TreeGrafter"/>
</dbReference>
<sequence>MERLSALDAAFLEVEDSDPHVSLAVGGVSVMEGPAPAYDELVAAFAERVSTIPRCTQLLRTHPLDLGAPEWVDDPNFDITRHLHRLALPQPGGDAELFAVVATIMERRLDRERPLWECYVIEGLSDDRWALLTKIHHCIADGIATTQMLARFGDGGGNRGDASTFATEIRAAKEPAGAGLHWPKLSFNPWSWVSGIGRGVFAAAAMAEHAAVGAAELTADMLSPASESSLHGPITTMRRFTAARVRLADLRQVSRAFGVTLNDVALAAITDSYRKMLLGRGERPGHNSLRTLVPVSVRPTDHFDTTDNQVSAMLPLLPVDEPDPVEQLRLVHRRLSRAKASGQREGGSALFSAAGNVPFVFSAWVIRLLARLPQRAVVAVTTNVPGPRKRQKLMGRRVLEILPIPPIALRLRTGVAMLSYADMFIFGITADYDTAPDIEALATGIENGVAQLVTASRTRERRPARAAQSRWPT</sequence>
<dbReference type="EC" id="2.3.1.20" evidence="4 11"/>
<proteinExistence type="inferred from homology"/>
<keyword evidence="16" id="KW-1185">Reference proteome</keyword>
<keyword evidence="5 11" id="KW-0444">Lipid biosynthesis</keyword>
<protein>
    <recommendedName>
        <fullName evidence="4 11">Diacylglycerol O-acyltransferase</fullName>
        <ecNumber evidence="4 11">2.3.1.20</ecNumber>
    </recommendedName>
</protein>
<organism evidence="14 17">
    <name type="scientific">Mycobacterium alsense</name>
    <dbReference type="NCBI Taxonomy" id="324058"/>
    <lineage>
        <taxon>Bacteria</taxon>
        <taxon>Bacillati</taxon>
        <taxon>Actinomycetota</taxon>
        <taxon>Actinomycetes</taxon>
        <taxon>Mycobacteriales</taxon>
        <taxon>Mycobacteriaceae</taxon>
        <taxon>Mycobacterium</taxon>
    </lineage>
</organism>
<evidence type="ECO:0000313" key="14">
    <source>
        <dbReference type="EMBL" id="MCV7379219.1"/>
    </source>
</evidence>
<dbReference type="InterPro" id="IPR009721">
    <property type="entry name" value="O-acyltransferase_WSD1_C"/>
</dbReference>
<comment type="pathway">
    <text evidence="1 11">Glycerolipid metabolism; triacylglycerol biosynthesis.</text>
</comment>
<name>A0AA41XQ52_9MYCO</name>
<dbReference type="GO" id="GO:0006071">
    <property type="term" value="P:glycerol metabolic process"/>
    <property type="evidence" value="ECO:0007669"/>
    <property type="project" value="UniProtKB-KW"/>
</dbReference>
<dbReference type="Proteomes" id="UP000192319">
    <property type="component" value="Unassembled WGS sequence"/>
</dbReference>
<evidence type="ECO:0000256" key="7">
    <source>
        <dbReference type="ARBA" id="ARBA00022798"/>
    </source>
</evidence>
<dbReference type="PANTHER" id="PTHR31650:SF1">
    <property type="entry name" value="WAX ESTER SYNTHASE_DIACYLGLYCEROL ACYLTRANSFERASE 4-RELATED"/>
    <property type="match status" value="1"/>
</dbReference>
<reference evidence="15 16" key="1">
    <citation type="submission" date="2017-02" db="EMBL/GenBank/DDBJ databases">
        <title>The new phylogeny of genus Mycobacterium.</title>
        <authorList>
            <person name="Tortoli E."/>
            <person name="Trovato A."/>
            <person name="Cirillo D.M."/>
        </authorList>
    </citation>
    <scope>NUCLEOTIDE SEQUENCE [LARGE SCALE GENOMIC DNA]</scope>
    <source>
        <strain evidence="15 16">DSM 45230</strain>
    </source>
</reference>
<dbReference type="Pfam" id="PF06974">
    <property type="entry name" value="WS_DGAT_C"/>
    <property type="match status" value="1"/>
</dbReference>
<dbReference type="RefSeq" id="WP_083138828.1">
    <property type="nucleotide sequence ID" value="NZ_JACKVH010000012.1"/>
</dbReference>
<dbReference type="GO" id="GO:0004144">
    <property type="term" value="F:diacylglycerol O-acyltransferase activity"/>
    <property type="evidence" value="ECO:0007669"/>
    <property type="project" value="UniProtKB-EC"/>
</dbReference>
<evidence type="ECO:0000256" key="3">
    <source>
        <dbReference type="ARBA" id="ARBA00009587"/>
    </source>
</evidence>